<accession>A0A7U4SS55</accession>
<dbReference type="InterPro" id="IPR039422">
    <property type="entry name" value="MarR/SlyA-like"/>
</dbReference>
<dbReference type="PROSITE" id="PS50995">
    <property type="entry name" value="HTH_MARR_2"/>
    <property type="match status" value="1"/>
</dbReference>
<organism evidence="1 2">
    <name type="scientific">Burkholderia humptydooensis</name>
    <dbReference type="NCBI Taxonomy" id="430531"/>
    <lineage>
        <taxon>Bacteria</taxon>
        <taxon>Pseudomonadati</taxon>
        <taxon>Pseudomonadota</taxon>
        <taxon>Betaproteobacteria</taxon>
        <taxon>Burkholderiales</taxon>
        <taxon>Burkholderiaceae</taxon>
        <taxon>Burkholderia</taxon>
        <taxon>pseudomallei group</taxon>
    </lineage>
</organism>
<dbReference type="SMART" id="SM00347">
    <property type="entry name" value="HTH_MARR"/>
    <property type="match status" value="1"/>
</dbReference>
<protein>
    <submittedName>
        <fullName evidence="1">MarR family transcriptional regulator</fullName>
    </submittedName>
</protein>
<dbReference type="EMBL" id="CP065686">
    <property type="protein sequence ID" value="QPS45452.1"/>
    <property type="molecule type" value="Genomic_DNA"/>
</dbReference>
<reference evidence="1 2" key="1">
    <citation type="submission" date="2020-12" db="EMBL/GenBank/DDBJ databases">
        <title>FDA dAtabase for Regulatory Grade micrObial Sequences (FDA-ARGOS): Supporting development and validation of Infectious Disease Dx tests.</title>
        <authorList>
            <person name="Nelson B."/>
            <person name="Plummer A."/>
            <person name="Tallon L."/>
            <person name="Sadzewicz L."/>
            <person name="Zhao X."/>
            <person name="Boylan J."/>
            <person name="Ott S."/>
            <person name="Bowen H."/>
            <person name="Vavikolanu K."/>
            <person name="Mehta A."/>
            <person name="Aluvathingal J."/>
            <person name="Nadendla S."/>
            <person name="Myers T."/>
            <person name="Yan Y."/>
            <person name="Sichtig H."/>
        </authorList>
    </citation>
    <scope>NUCLEOTIDE SEQUENCE [LARGE SCALE GENOMIC DNA]</scope>
    <source>
        <strain evidence="1 2">FDAARGOS_899</strain>
    </source>
</reference>
<sequence length="178" mass="19099">MPAAPSAPRAPKSSGSQKPAAPLRLGNWLPYRLFVVAAQVARPLEAFYSERFGLTQAAWRILAVIAERTGANATEIGLACALDPFTVSRGIGQLVTLGFARRTAAKNDRRFASVTITAKGRAAFDEIAALGIAIERNLLATLSNDETRVLDAALRKLENASARIEAGDWRALVGQRSR</sequence>
<dbReference type="SUPFAM" id="SSF46785">
    <property type="entry name" value="Winged helix' DNA-binding domain"/>
    <property type="match status" value="1"/>
</dbReference>
<dbReference type="InterPro" id="IPR036390">
    <property type="entry name" value="WH_DNA-bd_sf"/>
</dbReference>
<dbReference type="RefSeq" id="WP_006026716.1">
    <property type="nucleotide sequence ID" value="NZ_CP013380.1"/>
</dbReference>
<dbReference type="GO" id="GO:0006950">
    <property type="term" value="P:response to stress"/>
    <property type="evidence" value="ECO:0007669"/>
    <property type="project" value="TreeGrafter"/>
</dbReference>
<name>A0A7U4SS55_9BURK</name>
<dbReference type="Proteomes" id="UP000594943">
    <property type="component" value="Chromosome 1"/>
</dbReference>
<proteinExistence type="predicted"/>
<dbReference type="Gene3D" id="1.10.10.10">
    <property type="entry name" value="Winged helix-like DNA-binding domain superfamily/Winged helix DNA-binding domain"/>
    <property type="match status" value="1"/>
</dbReference>
<dbReference type="PRINTS" id="PR00598">
    <property type="entry name" value="HTHMARR"/>
</dbReference>
<dbReference type="GO" id="GO:0003700">
    <property type="term" value="F:DNA-binding transcription factor activity"/>
    <property type="evidence" value="ECO:0007669"/>
    <property type="project" value="InterPro"/>
</dbReference>
<dbReference type="InterPro" id="IPR000835">
    <property type="entry name" value="HTH_MarR-typ"/>
</dbReference>
<dbReference type="KEGG" id="bhg:I6G56_10545"/>
<dbReference type="PANTHER" id="PTHR33164:SF57">
    <property type="entry name" value="MARR-FAMILY TRANSCRIPTIONAL REGULATOR"/>
    <property type="match status" value="1"/>
</dbReference>
<dbReference type="InterPro" id="IPR036388">
    <property type="entry name" value="WH-like_DNA-bd_sf"/>
</dbReference>
<accession>A0A7T2U4C8</accession>
<dbReference type="Pfam" id="PF12802">
    <property type="entry name" value="MarR_2"/>
    <property type="match status" value="1"/>
</dbReference>
<dbReference type="PANTHER" id="PTHR33164">
    <property type="entry name" value="TRANSCRIPTIONAL REGULATOR, MARR FAMILY"/>
    <property type="match status" value="1"/>
</dbReference>
<evidence type="ECO:0000313" key="1">
    <source>
        <dbReference type="EMBL" id="QPS45452.1"/>
    </source>
</evidence>
<gene>
    <name evidence="1" type="ORF">I6G56_10545</name>
</gene>
<dbReference type="AlphaFoldDB" id="A0A7U4SS55"/>
<evidence type="ECO:0000313" key="2">
    <source>
        <dbReference type="Proteomes" id="UP000594943"/>
    </source>
</evidence>